<name>Q08N87_STIAD</name>
<feature type="non-terminal residue" evidence="7">
    <location>
        <position position="1"/>
    </location>
</feature>
<dbReference type="NCBIfam" id="TIGR01352">
    <property type="entry name" value="tonB_Cterm"/>
    <property type="match status" value="1"/>
</dbReference>
<dbReference type="GO" id="GO:0055085">
    <property type="term" value="P:transmembrane transport"/>
    <property type="evidence" value="ECO:0007669"/>
    <property type="project" value="InterPro"/>
</dbReference>
<feature type="region of interest" description="Disordered" evidence="5">
    <location>
        <begin position="1"/>
        <end position="21"/>
    </location>
</feature>
<reference evidence="7 8" key="1">
    <citation type="submission" date="2006-04" db="EMBL/GenBank/DDBJ databases">
        <authorList>
            <person name="Nierman W.C."/>
        </authorList>
    </citation>
    <scope>NUCLEOTIDE SEQUENCE [LARGE SCALE GENOMIC DNA]</scope>
    <source>
        <strain evidence="7 8">DW4/3-1</strain>
    </source>
</reference>
<dbReference type="InterPro" id="IPR049806">
    <property type="entry name" value="MasK-like_C"/>
</dbReference>
<gene>
    <name evidence="7" type="ORF">STIAU_2478</name>
</gene>
<evidence type="ECO:0000313" key="8">
    <source>
        <dbReference type="Proteomes" id="UP000032702"/>
    </source>
</evidence>
<evidence type="ECO:0000256" key="1">
    <source>
        <dbReference type="ARBA" id="ARBA00004167"/>
    </source>
</evidence>
<evidence type="ECO:0000256" key="2">
    <source>
        <dbReference type="ARBA" id="ARBA00022692"/>
    </source>
</evidence>
<organism evidence="7 8">
    <name type="scientific">Stigmatella aurantiaca (strain DW4/3-1)</name>
    <dbReference type="NCBI Taxonomy" id="378806"/>
    <lineage>
        <taxon>Bacteria</taxon>
        <taxon>Pseudomonadati</taxon>
        <taxon>Myxococcota</taxon>
        <taxon>Myxococcia</taxon>
        <taxon>Myxococcales</taxon>
        <taxon>Cystobacterineae</taxon>
        <taxon>Archangiaceae</taxon>
        <taxon>Stigmatella</taxon>
    </lineage>
</organism>
<accession>Q08N87</accession>
<dbReference type="GO" id="GO:0016020">
    <property type="term" value="C:membrane"/>
    <property type="evidence" value="ECO:0007669"/>
    <property type="project" value="UniProtKB-SubCell"/>
</dbReference>
<comment type="subcellular location">
    <subcellularLocation>
        <location evidence="1">Membrane</location>
        <topology evidence="1">Single-pass membrane protein</topology>
    </subcellularLocation>
</comment>
<dbReference type="Proteomes" id="UP000032702">
    <property type="component" value="Unassembled WGS sequence"/>
</dbReference>
<protein>
    <recommendedName>
        <fullName evidence="6">TonB C-terminal domain-containing protein</fullName>
    </recommendedName>
</protein>
<dbReference type="InterPro" id="IPR037682">
    <property type="entry name" value="TonB_C"/>
</dbReference>
<dbReference type="RefSeq" id="WP_002620009.1">
    <property type="nucleotide sequence ID" value="NZ_AAMD01000298.1"/>
</dbReference>
<feature type="compositionally biased region" description="Gly residues" evidence="5">
    <location>
        <begin position="1"/>
        <end position="19"/>
    </location>
</feature>
<sequence>QGSGRGTGGNGGIDLGGKGRATTKVVPGKTTVIGGLDKDVIAKVIRRHQNEIKYCYETELNKNPSLAGKVAVAFTIDPAGAVAEANVSESTLGNATAENCMLSRIRRWKFPEPKGGGVVAVTYPWLFSPSGSEE</sequence>
<proteinExistence type="predicted"/>
<feature type="domain" description="TonB C-terminal" evidence="6">
    <location>
        <begin position="66"/>
        <end position="128"/>
    </location>
</feature>
<evidence type="ECO:0000256" key="5">
    <source>
        <dbReference type="SAM" id="MobiDB-lite"/>
    </source>
</evidence>
<dbReference type="PATRIC" id="fig|378806.16.peg.687"/>
<evidence type="ECO:0000313" key="7">
    <source>
        <dbReference type="EMBL" id="EAU61944.1"/>
    </source>
</evidence>
<dbReference type="InterPro" id="IPR006260">
    <property type="entry name" value="TonB/TolA_C"/>
</dbReference>
<dbReference type="EMBL" id="AAMD01000298">
    <property type="protein sequence ID" value="EAU61944.1"/>
    <property type="molecule type" value="Genomic_DNA"/>
</dbReference>
<keyword evidence="4" id="KW-0472">Membrane</keyword>
<evidence type="ECO:0000256" key="4">
    <source>
        <dbReference type="ARBA" id="ARBA00023136"/>
    </source>
</evidence>
<evidence type="ECO:0000256" key="3">
    <source>
        <dbReference type="ARBA" id="ARBA00022989"/>
    </source>
</evidence>
<dbReference type="SUPFAM" id="SSF74653">
    <property type="entry name" value="TolA/TonB C-terminal domain"/>
    <property type="match status" value="1"/>
</dbReference>
<dbReference type="Gene3D" id="3.30.1150.10">
    <property type="match status" value="1"/>
</dbReference>
<dbReference type="Pfam" id="PF03544">
    <property type="entry name" value="TonB_C"/>
    <property type="match status" value="1"/>
</dbReference>
<comment type="caution">
    <text evidence="7">The sequence shown here is derived from an EMBL/GenBank/DDBJ whole genome shotgun (WGS) entry which is preliminary data.</text>
</comment>
<dbReference type="NCBIfam" id="NF033768">
    <property type="entry name" value="myxo_SS_tail"/>
    <property type="match status" value="1"/>
</dbReference>
<keyword evidence="3" id="KW-1133">Transmembrane helix</keyword>
<dbReference type="AlphaFoldDB" id="Q08N87"/>
<keyword evidence="2" id="KW-0812">Transmembrane</keyword>
<evidence type="ECO:0000259" key="6">
    <source>
        <dbReference type="Pfam" id="PF03544"/>
    </source>
</evidence>